<gene>
    <name evidence="1" type="ORF">NM686_004365</name>
</gene>
<evidence type="ECO:0000313" key="2">
    <source>
        <dbReference type="Proteomes" id="UP001162780"/>
    </source>
</evidence>
<sequence length="89" mass="10297">MPTISMFYGILVSMYVFDSEKHHLPHIHVRYNEFKASIAIPNGDVLEGVLPARQMKLVQAWIELHQDDLMADWYLASNGQTPFKIDPLR</sequence>
<dbReference type="Pfam" id="PF13711">
    <property type="entry name" value="DUF4160"/>
    <property type="match status" value="1"/>
</dbReference>
<name>A0ABY7GMM2_9GAMM</name>
<dbReference type="RefSeq" id="WP_255186662.1">
    <property type="nucleotide sequence ID" value="NZ_CP113517.1"/>
</dbReference>
<dbReference type="Proteomes" id="UP001162780">
    <property type="component" value="Chromosome"/>
</dbReference>
<keyword evidence="2" id="KW-1185">Reference proteome</keyword>
<reference evidence="1" key="1">
    <citation type="submission" date="2022-11" db="EMBL/GenBank/DDBJ databases">
        <title>Methylomonas rapida sp. nov., Carotenoid-Producing Obligate Methanotrophs with High Growth Characteristics and Biotechnological Potential.</title>
        <authorList>
            <person name="Tikhonova E.N."/>
            <person name="Suleimanov R.Z."/>
            <person name="Miroshnikov K."/>
            <person name="Oshkin I.Y."/>
            <person name="Belova S.E."/>
            <person name="Danilova O.V."/>
            <person name="Ashikhmin A."/>
            <person name="Konopkin A."/>
            <person name="But S.Y."/>
            <person name="Khmelenina V.N."/>
            <person name="Kuznetsov N."/>
            <person name="Pimenov N.V."/>
            <person name="Dedysh S.N."/>
        </authorList>
    </citation>
    <scope>NUCLEOTIDE SEQUENCE</scope>
    <source>
        <strain evidence="1">MP1</strain>
    </source>
</reference>
<proteinExistence type="predicted"/>
<accession>A0ABY7GMM2</accession>
<dbReference type="InterPro" id="IPR025427">
    <property type="entry name" value="DUF4160"/>
</dbReference>
<protein>
    <submittedName>
        <fullName evidence="1">DUF4160 domain-containing protein</fullName>
    </submittedName>
</protein>
<evidence type="ECO:0000313" key="1">
    <source>
        <dbReference type="EMBL" id="WAR45753.1"/>
    </source>
</evidence>
<organism evidence="1 2">
    <name type="scientific">Methylomonas rapida</name>
    <dbReference type="NCBI Taxonomy" id="2963939"/>
    <lineage>
        <taxon>Bacteria</taxon>
        <taxon>Pseudomonadati</taxon>
        <taxon>Pseudomonadota</taxon>
        <taxon>Gammaproteobacteria</taxon>
        <taxon>Methylococcales</taxon>
        <taxon>Methylococcaceae</taxon>
        <taxon>Methylomonas</taxon>
    </lineage>
</organism>
<dbReference type="EMBL" id="CP113517">
    <property type="protein sequence ID" value="WAR45753.1"/>
    <property type="molecule type" value="Genomic_DNA"/>
</dbReference>